<dbReference type="KEGG" id="ccar:122137238"/>
<dbReference type="GO" id="GO:0043565">
    <property type="term" value="F:sequence-specific DNA binding"/>
    <property type="evidence" value="ECO:0007669"/>
    <property type="project" value="UniProtKB-UniRule"/>
</dbReference>
<dbReference type="GO" id="GO:0008270">
    <property type="term" value="F:zinc ion binding"/>
    <property type="evidence" value="ECO:0007669"/>
    <property type="project" value="UniProtKB-KW"/>
</dbReference>
<dbReference type="Pfam" id="PF05485">
    <property type="entry name" value="THAP"/>
    <property type="match status" value="1"/>
</dbReference>
<comment type="subcellular location">
    <subcellularLocation>
        <location evidence="1 13">Nucleus</location>
        <location evidence="1 13">Nucleoplasm</location>
    </subcellularLocation>
</comment>
<evidence type="ECO:0000256" key="2">
    <source>
        <dbReference type="ARBA" id="ARBA00006177"/>
    </source>
</evidence>
<keyword evidence="11 13" id="KW-0131">Cell cycle</keyword>
<evidence type="ECO:0000313" key="15">
    <source>
        <dbReference type="RefSeq" id="XP_042578931.1"/>
    </source>
</evidence>
<dbReference type="OrthoDB" id="7312725at2759"/>
<keyword evidence="7 13" id="KW-0175">Coiled coil</keyword>
<evidence type="ECO:0000256" key="8">
    <source>
        <dbReference type="ARBA" id="ARBA00023125"/>
    </source>
</evidence>
<dbReference type="GO" id="GO:0005654">
    <property type="term" value="C:nucleoplasm"/>
    <property type="evidence" value="ECO:0007669"/>
    <property type="project" value="UniProtKB-SubCell"/>
</dbReference>
<evidence type="ECO:0000259" key="14">
    <source>
        <dbReference type="PROSITE" id="PS50950"/>
    </source>
</evidence>
<comment type="similarity">
    <text evidence="2 13">Belongs to the THAP1 family.</text>
</comment>
<comment type="function">
    <text evidence="13">DNA-binding transcription regulator that regulates endothelial cell proliferation and G1/S cell-cycle progression. Specifically binds the 5'-[AT]NTNN[GT]GGCA[AGT]-3' core DNA sequence and acts by modulating expression of pRB-E2F cell-cycle target genes.</text>
</comment>
<dbReference type="AlphaFoldDB" id="A0A9Q9ZZV6"/>
<keyword evidence="4 12" id="KW-0863">Zinc-finger</keyword>
<evidence type="ECO:0000256" key="4">
    <source>
        <dbReference type="ARBA" id="ARBA00022771"/>
    </source>
</evidence>
<accession>A0A9Q9ZZV6</accession>
<evidence type="ECO:0000256" key="5">
    <source>
        <dbReference type="ARBA" id="ARBA00022833"/>
    </source>
</evidence>
<dbReference type="GO" id="GO:0003700">
    <property type="term" value="F:DNA-binding transcription factor activity"/>
    <property type="evidence" value="ECO:0007669"/>
    <property type="project" value="UniProtKB-UniRule"/>
</dbReference>
<keyword evidence="9 13" id="KW-0804">Transcription</keyword>
<protein>
    <recommendedName>
        <fullName evidence="13">THAP domain-containing protein 1</fullName>
    </recommendedName>
</protein>
<evidence type="ECO:0000256" key="11">
    <source>
        <dbReference type="ARBA" id="ARBA00023306"/>
    </source>
</evidence>
<dbReference type="InterPro" id="IPR026516">
    <property type="entry name" value="THAP1/10"/>
</dbReference>
<keyword evidence="5" id="KW-0862">Zinc</keyword>
<dbReference type="GeneID" id="122137238"/>
<name>A0A9Q9ZZV6_CYPCA</name>
<evidence type="ECO:0000256" key="9">
    <source>
        <dbReference type="ARBA" id="ARBA00023163"/>
    </source>
</evidence>
<keyword evidence="10 13" id="KW-0539">Nucleus</keyword>
<evidence type="ECO:0000256" key="6">
    <source>
        <dbReference type="ARBA" id="ARBA00023015"/>
    </source>
</evidence>
<evidence type="ECO:0000256" key="13">
    <source>
        <dbReference type="RuleBase" id="RU369073"/>
    </source>
</evidence>
<evidence type="ECO:0000256" key="3">
    <source>
        <dbReference type="ARBA" id="ARBA00022723"/>
    </source>
</evidence>
<organism evidence="15">
    <name type="scientific">Cyprinus carpio</name>
    <name type="common">Common carp</name>
    <dbReference type="NCBI Taxonomy" id="7962"/>
    <lineage>
        <taxon>Eukaryota</taxon>
        <taxon>Metazoa</taxon>
        <taxon>Chordata</taxon>
        <taxon>Craniata</taxon>
        <taxon>Vertebrata</taxon>
        <taxon>Euteleostomi</taxon>
        <taxon>Actinopterygii</taxon>
        <taxon>Neopterygii</taxon>
        <taxon>Teleostei</taxon>
        <taxon>Ostariophysi</taxon>
        <taxon>Cypriniformes</taxon>
        <taxon>Cyprinidae</taxon>
        <taxon>Cyprininae</taxon>
        <taxon>Cyprinus</taxon>
    </lineage>
</organism>
<dbReference type="PANTHER" id="PTHR46600">
    <property type="entry name" value="THAP DOMAIN-CONTAINING"/>
    <property type="match status" value="1"/>
</dbReference>
<keyword evidence="8 12" id="KW-0238">DNA-binding</keyword>
<evidence type="ECO:0000256" key="12">
    <source>
        <dbReference type="PROSITE-ProRule" id="PRU00309"/>
    </source>
</evidence>
<proteinExistence type="inferred from homology"/>
<dbReference type="InterPro" id="IPR006612">
    <property type="entry name" value="THAP_Znf"/>
</dbReference>
<sequence length="101" mass="11626">MTARPFGAFDWPAHSLRPEHCKLRIYGASPIKEMKCLPCAAWGCTNRRTIENRSQGITFHRFPKNIQLRRQWEVDLRREGFSASESSVLCSEHLPIGAEEL</sequence>
<dbReference type="GO" id="GO:0001935">
    <property type="term" value="P:endothelial cell proliferation"/>
    <property type="evidence" value="ECO:0007669"/>
    <property type="project" value="UniProtKB-UniRule"/>
</dbReference>
<keyword evidence="6 13" id="KW-0805">Transcription regulation</keyword>
<evidence type="ECO:0000256" key="10">
    <source>
        <dbReference type="ARBA" id="ARBA00023242"/>
    </source>
</evidence>
<dbReference type="Proteomes" id="UP001155660">
    <property type="component" value="Chromosome B4"/>
</dbReference>
<dbReference type="PROSITE" id="PS50950">
    <property type="entry name" value="ZF_THAP"/>
    <property type="match status" value="1"/>
</dbReference>
<evidence type="ECO:0000256" key="7">
    <source>
        <dbReference type="ARBA" id="ARBA00023054"/>
    </source>
</evidence>
<reference evidence="15" key="1">
    <citation type="submission" date="2025-08" db="UniProtKB">
        <authorList>
            <consortium name="RefSeq"/>
        </authorList>
    </citation>
    <scope>IDENTIFICATION</scope>
    <source>
        <tissue evidence="15">Muscle</tissue>
    </source>
</reference>
<evidence type="ECO:0000256" key="1">
    <source>
        <dbReference type="ARBA" id="ARBA00004642"/>
    </source>
</evidence>
<gene>
    <name evidence="15" type="primary">LOC122137238</name>
</gene>
<keyword evidence="3" id="KW-0479">Metal-binding</keyword>
<feature type="domain" description="THAP-type" evidence="14">
    <location>
        <begin position="34"/>
        <end position="101"/>
    </location>
</feature>
<dbReference type="PANTHER" id="PTHR46600:SF1">
    <property type="entry name" value="THAP DOMAIN-CONTAINING PROTEIN 1"/>
    <property type="match status" value="1"/>
</dbReference>
<dbReference type="RefSeq" id="XP_042578931.1">
    <property type="nucleotide sequence ID" value="XM_042722997.1"/>
</dbReference>